<evidence type="ECO:0000256" key="6">
    <source>
        <dbReference type="ARBA" id="ARBA00022840"/>
    </source>
</evidence>
<organism evidence="11 12">
    <name type="scientific">Megasphaera stantonii</name>
    <dbReference type="NCBI Taxonomy" id="2144175"/>
    <lineage>
        <taxon>Bacteria</taxon>
        <taxon>Bacillati</taxon>
        <taxon>Bacillota</taxon>
        <taxon>Negativicutes</taxon>
        <taxon>Veillonellales</taxon>
        <taxon>Veillonellaceae</taxon>
        <taxon>Megasphaera</taxon>
    </lineage>
</organism>
<keyword evidence="6 11" id="KW-0067">ATP-binding</keyword>
<evidence type="ECO:0000313" key="11">
    <source>
        <dbReference type="EMBL" id="AXL20221.1"/>
    </source>
</evidence>
<dbReference type="Gene3D" id="3.40.50.300">
    <property type="entry name" value="P-loop containing nucleotide triphosphate hydrolases"/>
    <property type="match status" value="1"/>
</dbReference>
<evidence type="ECO:0000256" key="5">
    <source>
        <dbReference type="ARBA" id="ARBA00022741"/>
    </source>
</evidence>
<dbReference type="InterPro" id="IPR051535">
    <property type="entry name" value="Siderophore_ABC-ATPase"/>
</dbReference>
<gene>
    <name evidence="11" type="ORF">DKB62_00785</name>
</gene>
<dbReference type="GO" id="GO:0005524">
    <property type="term" value="F:ATP binding"/>
    <property type="evidence" value="ECO:0007669"/>
    <property type="project" value="UniProtKB-KW"/>
</dbReference>
<accession>A0A346AWH8</accession>
<dbReference type="PANTHER" id="PTHR42771">
    <property type="entry name" value="IRON(3+)-HYDROXAMATE IMPORT ATP-BINDING PROTEIN FHUC"/>
    <property type="match status" value="1"/>
</dbReference>
<dbReference type="SMART" id="SM00382">
    <property type="entry name" value="AAA"/>
    <property type="match status" value="1"/>
</dbReference>
<dbReference type="GO" id="GO:0005886">
    <property type="term" value="C:plasma membrane"/>
    <property type="evidence" value="ECO:0007669"/>
    <property type="project" value="UniProtKB-SubCell"/>
</dbReference>
<dbReference type="PROSITE" id="PS00211">
    <property type="entry name" value="ABC_TRANSPORTER_1"/>
    <property type="match status" value="1"/>
</dbReference>
<evidence type="ECO:0000256" key="9">
    <source>
        <dbReference type="ARBA" id="ARBA00023136"/>
    </source>
</evidence>
<reference evidence="11 12" key="1">
    <citation type="submission" date="2018-05" db="EMBL/GenBank/DDBJ databases">
        <title>Complete genome sequence of Megasphaera sp. AJH120T, isolated from the ceca of a chicken.</title>
        <authorList>
            <person name="Maki J."/>
            <person name="Looft T."/>
        </authorList>
    </citation>
    <scope>NUCLEOTIDE SEQUENCE [LARGE SCALE GENOMIC DNA]</scope>
    <source>
        <strain evidence="11 12">AJH120</strain>
    </source>
</reference>
<keyword evidence="5" id="KW-0547">Nucleotide-binding</keyword>
<dbReference type="PANTHER" id="PTHR42771:SF10">
    <property type="entry name" value="FERRICHROME TRANSPORT ATP-BINDING PROTEIN FHUC"/>
    <property type="match status" value="1"/>
</dbReference>
<name>A0A346AWH8_9FIRM</name>
<dbReference type="CDD" id="cd03214">
    <property type="entry name" value="ABC_Iron-Siderophores_B12_Hemin"/>
    <property type="match status" value="1"/>
</dbReference>
<keyword evidence="8" id="KW-0406">Ion transport</keyword>
<dbReference type="SUPFAM" id="SSF52540">
    <property type="entry name" value="P-loop containing nucleoside triphosphate hydrolases"/>
    <property type="match status" value="1"/>
</dbReference>
<keyword evidence="2" id="KW-0813">Transport</keyword>
<dbReference type="Pfam" id="PF00005">
    <property type="entry name" value="ABC_tran"/>
    <property type="match status" value="1"/>
</dbReference>
<dbReference type="AlphaFoldDB" id="A0A346AWH8"/>
<evidence type="ECO:0000256" key="2">
    <source>
        <dbReference type="ARBA" id="ARBA00022448"/>
    </source>
</evidence>
<keyword evidence="9" id="KW-0472">Membrane</keyword>
<dbReference type="GO" id="GO:0016887">
    <property type="term" value="F:ATP hydrolysis activity"/>
    <property type="evidence" value="ECO:0007669"/>
    <property type="project" value="InterPro"/>
</dbReference>
<proteinExistence type="predicted"/>
<evidence type="ECO:0000256" key="4">
    <source>
        <dbReference type="ARBA" id="ARBA00022496"/>
    </source>
</evidence>
<evidence type="ECO:0000259" key="10">
    <source>
        <dbReference type="PROSITE" id="PS50893"/>
    </source>
</evidence>
<dbReference type="RefSeq" id="WP_107196824.1">
    <property type="nucleotide sequence ID" value="NZ_CAUWMV010000028.1"/>
</dbReference>
<keyword evidence="3" id="KW-1003">Cell membrane</keyword>
<dbReference type="InterPro" id="IPR027417">
    <property type="entry name" value="P-loop_NTPase"/>
</dbReference>
<sequence>MDYAVSAEHLSLSLGGRDILRDVTLSIGTGSITAVVGPNGCGKSTLLKTMSRMLRPDKGTITIFGRDITSFSRRELARHIAVLPQLHQAPDDMTVRELARMGRFPYRTFYRPASPKDELYVEKALHAVRLEDKADAVVQQLSGGEQQRVWLAMLLAQRSSILYLDEPTTYLDMRHQLHMMRLLNHINEKLGLTIVVVLHDMNQALQYTQQAIVMKDGEIVCTGRTADVLTPDLMRRVFGVQAELVQMSDGRRALIPLGLER</sequence>
<protein>
    <submittedName>
        <fullName evidence="11">ABC transporter ATP-binding protein</fullName>
    </submittedName>
</protein>
<dbReference type="InterPro" id="IPR003593">
    <property type="entry name" value="AAA+_ATPase"/>
</dbReference>
<dbReference type="InterPro" id="IPR017871">
    <property type="entry name" value="ABC_transporter-like_CS"/>
</dbReference>
<evidence type="ECO:0000256" key="1">
    <source>
        <dbReference type="ARBA" id="ARBA00004202"/>
    </source>
</evidence>
<feature type="domain" description="ABC transporter" evidence="10">
    <location>
        <begin position="5"/>
        <end position="241"/>
    </location>
</feature>
<dbReference type="OrthoDB" id="9799337at2"/>
<dbReference type="GO" id="GO:0006826">
    <property type="term" value="P:iron ion transport"/>
    <property type="evidence" value="ECO:0007669"/>
    <property type="project" value="UniProtKB-KW"/>
</dbReference>
<evidence type="ECO:0000313" key="12">
    <source>
        <dbReference type="Proteomes" id="UP000254337"/>
    </source>
</evidence>
<dbReference type="FunFam" id="3.40.50.300:FF:000134">
    <property type="entry name" value="Iron-enterobactin ABC transporter ATP-binding protein"/>
    <property type="match status" value="1"/>
</dbReference>
<dbReference type="InterPro" id="IPR003439">
    <property type="entry name" value="ABC_transporter-like_ATP-bd"/>
</dbReference>
<keyword evidence="7" id="KW-0408">Iron</keyword>
<comment type="subcellular location">
    <subcellularLocation>
        <location evidence="1">Cell membrane</location>
        <topology evidence="1">Peripheral membrane protein</topology>
    </subcellularLocation>
</comment>
<evidence type="ECO:0000256" key="3">
    <source>
        <dbReference type="ARBA" id="ARBA00022475"/>
    </source>
</evidence>
<dbReference type="PROSITE" id="PS50893">
    <property type="entry name" value="ABC_TRANSPORTER_2"/>
    <property type="match status" value="1"/>
</dbReference>
<evidence type="ECO:0000256" key="8">
    <source>
        <dbReference type="ARBA" id="ARBA00023065"/>
    </source>
</evidence>
<dbReference type="KEGG" id="meg:DKB62_00785"/>
<keyword evidence="12" id="KW-1185">Reference proteome</keyword>
<dbReference type="Proteomes" id="UP000254337">
    <property type="component" value="Chromosome"/>
</dbReference>
<evidence type="ECO:0000256" key="7">
    <source>
        <dbReference type="ARBA" id="ARBA00023004"/>
    </source>
</evidence>
<keyword evidence="4" id="KW-0410">Iron transport</keyword>
<dbReference type="EMBL" id="CP029462">
    <property type="protein sequence ID" value="AXL20221.1"/>
    <property type="molecule type" value="Genomic_DNA"/>
</dbReference>